<dbReference type="PANTHER" id="PTHR13169">
    <property type="entry name" value="UBIQUITIN-LIKE PROTEIN 3 HCG-1 PROTEIN"/>
    <property type="match status" value="1"/>
</dbReference>
<dbReference type="InterPro" id="IPR040015">
    <property type="entry name" value="UBL3-like"/>
</dbReference>
<evidence type="ECO:0000313" key="3">
    <source>
        <dbReference type="EMBL" id="OQO09706.1"/>
    </source>
</evidence>
<protein>
    <recommendedName>
        <fullName evidence="2">UBL3-like ubiquitin domain-containing protein</fullName>
    </recommendedName>
</protein>
<dbReference type="InterPro" id="IPR039540">
    <property type="entry name" value="UBL3-like_ubiquitin_dom"/>
</dbReference>
<dbReference type="STRING" id="1507870.A0A1V8TEA4"/>
<sequence>MAANAAPSAEETTERSTIMDFRPTAEGEQAQAGASAAEEPQSAPAVAAAHPPPPAITTTDPSGETTHEPKEESISSALQPNTLAPAPIPLNRSQTAELALGPDGQPAAPLDTTAAALRITLMLTTGARHAYTISQKYLQSRKVEAEDAEGKFDPRCMSGYKLKELIWTDWRPEWEPRPRDPSSIRLIIMGRMLDDKIPLKDLPFNLDASNVVHMTIKPADLMEDEAEATGKTAKGGSIRARAGADDSGAGCRCVVL</sequence>
<dbReference type="OrthoDB" id="1043111at2759"/>
<feature type="compositionally biased region" description="Low complexity" evidence="1">
    <location>
        <begin position="26"/>
        <end position="49"/>
    </location>
</feature>
<dbReference type="EMBL" id="NAJO01000010">
    <property type="protein sequence ID" value="OQO09706.1"/>
    <property type="molecule type" value="Genomic_DNA"/>
</dbReference>
<evidence type="ECO:0000256" key="1">
    <source>
        <dbReference type="SAM" id="MobiDB-lite"/>
    </source>
</evidence>
<dbReference type="InterPro" id="IPR029071">
    <property type="entry name" value="Ubiquitin-like_domsf"/>
</dbReference>
<dbReference type="AlphaFoldDB" id="A0A1V8TEA4"/>
<reference evidence="4" key="1">
    <citation type="submission" date="2017-03" db="EMBL/GenBank/DDBJ databases">
        <title>Genomes of endolithic fungi from Antarctica.</title>
        <authorList>
            <person name="Coleine C."/>
            <person name="Masonjones S."/>
            <person name="Stajich J.E."/>
        </authorList>
    </citation>
    <scope>NUCLEOTIDE SEQUENCE [LARGE SCALE GENOMIC DNA]</scope>
    <source>
        <strain evidence="4">CCFEE 5527</strain>
    </source>
</reference>
<feature type="region of interest" description="Disordered" evidence="1">
    <location>
        <begin position="1"/>
        <end position="88"/>
    </location>
</feature>
<dbReference type="InParanoid" id="A0A1V8TEA4"/>
<accession>A0A1V8TEA4</accession>
<gene>
    <name evidence="3" type="ORF">B0A48_05109</name>
</gene>
<evidence type="ECO:0000259" key="2">
    <source>
        <dbReference type="Pfam" id="PF13881"/>
    </source>
</evidence>
<organism evidence="3 4">
    <name type="scientific">Cryoendolithus antarcticus</name>
    <dbReference type="NCBI Taxonomy" id="1507870"/>
    <lineage>
        <taxon>Eukaryota</taxon>
        <taxon>Fungi</taxon>
        <taxon>Dikarya</taxon>
        <taxon>Ascomycota</taxon>
        <taxon>Pezizomycotina</taxon>
        <taxon>Dothideomycetes</taxon>
        <taxon>Dothideomycetidae</taxon>
        <taxon>Cladosporiales</taxon>
        <taxon>Cladosporiaceae</taxon>
        <taxon>Cryoendolithus</taxon>
    </lineage>
</organism>
<dbReference type="Gene3D" id="3.10.20.90">
    <property type="entry name" value="Phosphatidylinositol 3-kinase Catalytic Subunit, Chain A, domain 1"/>
    <property type="match status" value="1"/>
</dbReference>
<keyword evidence="4" id="KW-1185">Reference proteome</keyword>
<dbReference type="PANTHER" id="PTHR13169:SF0">
    <property type="entry name" value="UBIQUITIN-LIKE PROTEIN 3"/>
    <property type="match status" value="1"/>
</dbReference>
<proteinExistence type="predicted"/>
<dbReference type="SUPFAM" id="SSF54236">
    <property type="entry name" value="Ubiquitin-like"/>
    <property type="match status" value="1"/>
</dbReference>
<evidence type="ECO:0000313" key="4">
    <source>
        <dbReference type="Proteomes" id="UP000192596"/>
    </source>
</evidence>
<dbReference type="Proteomes" id="UP000192596">
    <property type="component" value="Unassembled WGS sequence"/>
</dbReference>
<comment type="caution">
    <text evidence="3">The sequence shown here is derived from an EMBL/GenBank/DDBJ whole genome shotgun (WGS) entry which is preliminary data.</text>
</comment>
<dbReference type="Pfam" id="PF13881">
    <property type="entry name" value="Rad60-SLD_2"/>
    <property type="match status" value="1"/>
</dbReference>
<name>A0A1V8TEA4_9PEZI</name>
<feature type="domain" description="UBL3-like ubiquitin" evidence="2">
    <location>
        <begin position="149"/>
        <end position="228"/>
    </location>
</feature>